<name>J7TEU9_STRSL</name>
<feature type="binding site" evidence="1">
    <location>
        <position position="846"/>
    </location>
    <ligand>
        <name>Zn(2+)</name>
        <dbReference type="ChEBI" id="CHEBI:29105"/>
    </ligand>
</feature>
<dbReference type="InterPro" id="IPR017146">
    <property type="entry name" value="Lanti_2_LanM"/>
</dbReference>
<feature type="domain" description="Lantibiotic biosynthesis protein dehydration" evidence="2">
    <location>
        <begin position="92"/>
        <end position="464"/>
    </location>
</feature>
<dbReference type="InterPro" id="IPR025410">
    <property type="entry name" value="Lant_dehyd"/>
</dbReference>
<dbReference type="Proteomes" id="UP000006983">
    <property type="component" value="Unassembled WGS sequence"/>
</dbReference>
<dbReference type="PANTHER" id="PTHR12736:SF7">
    <property type="entry name" value="LANC-LIKE PROTEIN 3"/>
    <property type="match status" value="1"/>
</dbReference>
<comment type="caution">
    <text evidence="3">The sequence shown here is derived from an EMBL/GenBank/DDBJ whole genome shotgun (WGS) entry which is preliminary data.</text>
</comment>
<dbReference type="PIRSF" id="PIRSF037228">
    <property type="entry name" value="Lant_mod_RumM"/>
    <property type="match status" value="1"/>
</dbReference>
<evidence type="ECO:0000313" key="4">
    <source>
        <dbReference type="Proteomes" id="UP000006983"/>
    </source>
</evidence>
<keyword evidence="1" id="KW-0862">Zinc</keyword>
<feature type="binding site" evidence="1">
    <location>
        <position position="845"/>
    </location>
    <ligand>
        <name>Zn(2+)</name>
        <dbReference type="ChEBI" id="CHEBI:29105"/>
    </ligand>
</feature>
<dbReference type="Pfam" id="PF13575">
    <property type="entry name" value="DUF4135"/>
    <property type="match status" value="1"/>
</dbReference>
<keyword evidence="4" id="KW-1185">Reference proteome</keyword>
<dbReference type="AlphaFoldDB" id="J7TEU9"/>
<proteinExistence type="predicted"/>
<dbReference type="EMBL" id="ALIF01000007">
    <property type="protein sequence ID" value="EJO15236.1"/>
    <property type="molecule type" value="Genomic_DNA"/>
</dbReference>
<dbReference type="PATRIC" id="fig|1200793.3.peg.2046"/>
<dbReference type="Pfam" id="PF05147">
    <property type="entry name" value="LANC_like"/>
    <property type="match status" value="1"/>
</dbReference>
<gene>
    <name evidence="3" type="ORF">RSSL_00901</name>
</gene>
<dbReference type="NCBIfam" id="TIGR03897">
    <property type="entry name" value="lanti_2_LanM"/>
    <property type="match status" value="1"/>
</dbReference>
<geneLocation type="plasmid" evidence="3">
    <name>pRSSL1</name>
</geneLocation>
<dbReference type="GO" id="GO:0046872">
    <property type="term" value="F:metal ion binding"/>
    <property type="evidence" value="ECO:0007669"/>
    <property type="project" value="UniProtKB-KW"/>
</dbReference>
<dbReference type="Gene3D" id="1.50.10.20">
    <property type="match status" value="1"/>
</dbReference>
<dbReference type="SMART" id="SM01260">
    <property type="entry name" value="LANC_like"/>
    <property type="match status" value="1"/>
</dbReference>
<keyword evidence="3" id="KW-0614">Plasmid</keyword>
<reference evidence="3 4" key="1">
    <citation type="journal article" date="2012" name="J. Bacteriol.">
        <title>Genome Sequence of the Lantibiotic Bacteriocin Producer Streptococcus salivarius Strain K12.</title>
        <authorList>
            <person name="Barretto C."/>
            <person name="Alvarez-Martin P."/>
            <person name="Foata F."/>
            <person name="Renault P."/>
            <person name="Berger B."/>
        </authorList>
    </citation>
    <scope>NUCLEOTIDE SEQUENCE [LARGE SCALE GENOMIC DNA]</scope>
    <source>
        <strain evidence="3 4">K12</strain>
        <plasmid evidence="3">pRSSL1</plasmid>
    </source>
</reference>
<accession>J7TEU9</accession>
<organism evidence="3 4">
    <name type="scientific">Streptococcus salivarius K12</name>
    <dbReference type="NCBI Taxonomy" id="1200793"/>
    <lineage>
        <taxon>Bacteria</taxon>
        <taxon>Bacillati</taxon>
        <taxon>Bacillota</taxon>
        <taxon>Bacilli</taxon>
        <taxon>Lactobacillales</taxon>
        <taxon>Streptococcaceae</taxon>
        <taxon>Streptococcus</taxon>
    </lineage>
</organism>
<sequence>MVKMENTEKNKLFNKFTRNFIQTNFSEYDMQNCEIEFLEDKVLDIYMNTLILLINEKRLLGILKGSTSEERYEYFNDVLCGKYIIDEIAKRFPKLVSRSLTQLKNYLLLYRKVEQLFLKDVPKLIQNRFISNQCENFKMEDLQITVSGDFHNGSGVCILFYKGERVIYKGKNNFANQLLIEIFSKLGDEFEESLEFLPRYIDCGDYYWEEYIEHTSIRNSNISASEYYKRFGYLLAVAYLLNISDLHFENILASGDIPKLVDVETIFNLQPYEILSETIADKDLLKRNAESVLLTGLLPLAGSNEVFGGDTSGILGGKFVGEVRVIQNQMRDDISVKRQVVRKTNKSHLPFYISEGEEQYFEVKDYLRELLFGFKKVTSYVENQKNTFLSIIEKYSEKIDVRILFRNTKDYSIVRTLLLSPKYSENDNIIFEKFKNKLVNYQSDELCESEIKQLEQMDIPYFSMKSNSCDVYDLYGNAVWSTYYSPIELIRKKIQNLSVHIIEEQYKLIEFSISSTLRLYNQEALPRINDVEDKSYSDSILYKGVQNIVDRLLGAIYLSNSDQTCNWLTLSINNVDCLELSPMDCTLYGGLSGVALALIESMTLLEEDYRKKVRSVLPYLYNSILKKYEYLTNDSFYMGRMGVLYTLKKLSKEVGKDLDNWVNIEIDNVISRLNIGDTDFLTGISSVIPAIRLENLNKVTFEELSDIYIKQAKEKDNFVFWGNEQSNNVSLAHGNLGIELALVRLIKVLDNSNNKETISTLLKKAINFDNLQRREHGWVDNRNFSHSANWCHGATGVLLSRIDLYNQLKNDKTATISSTDLQQDVIHSLQDIKEVGLNLANFSLCHGVSGNLLTLVHTQNFFDENNIVNNYNLKKFVRENFYKIHLYGLQNGWMCNFNTKYDSYALFTGISGILYATTLYLKNDIKSDVLLPNIVS</sequence>
<dbReference type="GO" id="GO:0005886">
    <property type="term" value="C:plasma membrane"/>
    <property type="evidence" value="ECO:0007669"/>
    <property type="project" value="TreeGrafter"/>
</dbReference>
<dbReference type="PRINTS" id="PR01950">
    <property type="entry name" value="LANCSUPER"/>
</dbReference>
<keyword evidence="1" id="KW-0479">Metal-binding</keyword>
<feature type="binding site" evidence="1">
    <location>
        <position position="791"/>
    </location>
    <ligand>
        <name>Zn(2+)</name>
        <dbReference type="ChEBI" id="CHEBI:29105"/>
    </ligand>
</feature>
<dbReference type="SUPFAM" id="SSF158745">
    <property type="entry name" value="LanC-like"/>
    <property type="match status" value="1"/>
</dbReference>
<dbReference type="InterPro" id="IPR007822">
    <property type="entry name" value="LANC-like"/>
</dbReference>
<evidence type="ECO:0000259" key="2">
    <source>
        <dbReference type="Pfam" id="PF13575"/>
    </source>
</evidence>
<evidence type="ECO:0000313" key="3">
    <source>
        <dbReference type="EMBL" id="EJO15236.1"/>
    </source>
</evidence>
<dbReference type="CDD" id="cd04792">
    <property type="entry name" value="LanM-like"/>
    <property type="match status" value="1"/>
</dbReference>
<dbReference type="PANTHER" id="PTHR12736">
    <property type="entry name" value="LANC-LIKE PROTEIN"/>
    <property type="match status" value="1"/>
</dbReference>
<protein>
    <submittedName>
        <fullName evidence="3">Serine-threonine dehydratase (Lantibiotic biosynthesis) / Lanthionine synthetase</fullName>
    </submittedName>
</protein>
<dbReference type="GO" id="GO:0031179">
    <property type="term" value="P:peptide modification"/>
    <property type="evidence" value="ECO:0007669"/>
    <property type="project" value="InterPro"/>
</dbReference>
<evidence type="ECO:0000256" key="1">
    <source>
        <dbReference type="PIRSR" id="PIRSR607822-1"/>
    </source>
</evidence>